<proteinExistence type="predicted"/>
<dbReference type="PATRIC" id="fig|28229.3.peg.2055"/>
<name>A0A099KTJ4_COLPS</name>
<accession>A0A099KTJ4</accession>
<dbReference type="Proteomes" id="UP000029868">
    <property type="component" value="Unassembled WGS sequence"/>
</dbReference>
<evidence type="ECO:0000313" key="1">
    <source>
        <dbReference type="EMBL" id="KGJ93876.1"/>
    </source>
</evidence>
<comment type="caution">
    <text evidence="1">The sequence shown here is derived from an EMBL/GenBank/DDBJ whole genome shotgun (WGS) entry which is preliminary data.</text>
</comment>
<dbReference type="RefSeq" id="WP_052093643.1">
    <property type="nucleotide sequence ID" value="NZ_JQEC01000021.1"/>
</dbReference>
<organism evidence="1 2">
    <name type="scientific">Colwellia psychrerythraea</name>
    <name type="common">Vibrio psychroerythus</name>
    <dbReference type="NCBI Taxonomy" id="28229"/>
    <lineage>
        <taxon>Bacteria</taxon>
        <taxon>Pseudomonadati</taxon>
        <taxon>Pseudomonadota</taxon>
        <taxon>Gammaproteobacteria</taxon>
        <taxon>Alteromonadales</taxon>
        <taxon>Colwelliaceae</taxon>
        <taxon>Colwellia</taxon>
    </lineage>
</organism>
<evidence type="ECO:0000313" key="2">
    <source>
        <dbReference type="Proteomes" id="UP000029868"/>
    </source>
</evidence>
<dbReference type="InterPro" id="IPR029033">
    <property type="entry name" value="His_PPase_superfam"/>
</dbReference>
<dbReference type="SUPFAM" id="SSF53254">
    <property type="entry name" value="Phosphoglycerate mutase-like"/>
    <property type="match status" value="1"/>
</dbReference>
<dbReference type="OrthoDB" id="9156506at2"/>
<dbReference type="Gene3D" id="3.40.50.1240">
    <property type="entry name" value="Phosphoglycerate mutase-like"/>
    <property type="match status" value="1"/>
</dbReference>
<gene>
    <name evidence="1" type="ORF">GAB14E_2431</name>
</gene>
<dbReference type="EMBL" id="JQEC01000021">
    <property type="protein sequence ID" value="KGJ93876.1"/>
    <property type="molecule type" value="Genomic_DNA"/>
</dbReference>
<reference evidence="1 2" key="1">
    <citation type="submission" date="2014-08" db="EMBL/GenBank/DDBJ databases">
        <title>Genomic and Phenotypic Diversity of Colwellia psychrerythraea strains from Disparate Marine Basins.</title>
        <authorList>
            <person name="Techtmann S.M."/>
            <person name="Stelling S.C."/>
            <person name="Utturkar S.M."/>
            <person name="Alshibli N."/>
            <person name="Harris A."/>
            <person name="Brown S.D."/>
            <person name="Hazen T.C."/>
        </authorList>
    </citation>
    <scope>NUCLEOTIDE SEQUENCE [LARGE SCALE GENOMIC DNA]</scope>
    <source>
        <strain evidence="1 2">GAB14E</strain>
    </source>
</reference>
<protein>
    <recommendedName>
        <fullName evidence="3">Histidine phosphatase family protein</fullName>
    </recommendedName>
</protein>
<evidence type="ECO:0008006" key="3">
    <source>
        <dbReference type="Google" id="ProtNLM"/>
    </source>
</evidence>
<dbReference type="AlphaFoldDB" id="A0A099KTJ4"/>
<sequence length="181" mass="20885">MEIILIRHGKPASANNPVLNALEYTKWIRRYNFSDVSKQSRPEVINTELKSCYLISSHFNRAIHSTEIYTGRKPDQISSLFKEMDIPRYKLPFKLKAMTWVYLCRALWMLGLKGTFESYHSAKIRSELAAEELIELANAKGKVVLFGHGYMNLHIRKALIQKGWSLNCKSNSFWGLSSLET</sequence>